<evidence type="ECO:0000313" key="4">
    <source>
        <dbReference type="Proteomes" id="UP000214588"/>
    </source>
</evidence>
<reference evidence="3 4" key="1">
    <citation type="submission" date="2017-06" db="EMBL/GenBank/DDBJ databases">
        <title>Draft Genome Sequence of Natranaerobius trueperi halophilic, alkalithermophilic bacteria from soda lakes.</title>
        <authorList>
            <person name="Zhao B."/>
        </authorList>
    </citation>
    <scope>NUCLEOTIDE SEQUENCE [LARGE SCALE GENOMIC DNA]</scope>
    <source>
        <strain evidence="3 4">DSM 18760</strain>
    </source>
</reference>
<dbReference type="Pfam" id="PF01464">
    <property type="entry name" value="SLT"/>
    <property type="match status" value="1"/>
</dbReference>
<name>A0A226BWH4_9FIRM</name>
<evidence type="ECO:0000313" key="3">
    <source>
        <dbReference type="EMBL" id="OWZ83315.1"/>
    </source>
</evidence>
<feature type="domain" description="Transglycosylase SLT" evidence="2">
    <location>
        <begin position="45"/>
        <end position="154"/>
    </location>
</feature>
<evidence type="ECO:0000259" key="2">
    <source>
        <dbReference type="Pfam" id="PF01464"/>
    </source>
</evidence>
<dbReference type="SUPFAM" id="SSF53955">
    <property type="entry name" value="Lysozyme-like"/>
    <property type="match status" value="1"/>
</dbReference>
<keyword evidence="4" id="KW-1185">Reference proteome</keyword>
<comment type="caution">
    <text evidence="3">The sequence shown here is derived from an EMBL/GenBank/DDBJ whole genome shotgun (WGS) entry which is preliminary data.</text>
</comment>
<dbReference type="PANTHER" id="PTHR37423:SF2">
    <property type="entry name" value="MEMBRANE-BOUND LYTIC MUREIN TRANSGLYCOSYLASE C"/>
    <property type="match status" value="1"/>
</dbReference>
<protein>
    <submittedName>
        <fullName evidence="3">Lytic transglycosylase</fullName>
    </submittedName>
</protein>
<dbReference type="EMBL" id="NIQC01000021">
    <property type="protein sequence ID" value="OWZ83315.1"/>
    <property type="molecule type" value="Genomic_DNA"/>
</dbReference>
<keyword evidence="1" id="KW-1133">Transmembrane helix</keyword>
<keyword evidence="1" id="KW-0472">Membrane</keyword>
<dbReference type="CDD" id="cd16896">
    <property type="entry name" value="LT_Slt70-like"/>
    <property type="match status" value="1"/>
</dbReference>
<dbReference type="InterPro" id="IPR023346">
    <property type="entry name" value="Lysozyme-like_dom_sf"/>
</dbReference>
<accession>A0A226BWH4</accession>
<sequence length="187" mass="21837">MKSSKYLFIILSLMLVITVIINLVIPKLWEMFYPLHYEQEIYHVSEKHDIDPYLLFSIIKVESKFDSKAVSNSGALGLMQIMPSTGAWAANEISIESFEYDDLLEHKTNLEIGAWYFDYLKNEFNDDLVKTLAAYNAGQGKVREWIETNVWDGTTEDIESIPYGETRSYIERVLLNYKRYEDIYSES</sequence>
<dbReference type="Gene3D" id="1.10.530.10">
    <property type="match status" value="1"/>
</dbReference>
<gene>
    <name evidence="3" type="ORF">CDO51_09260</name>
</gene>
<organism evidence="3 4">
    <name type="scientific">Natranaerobius trueperi</name>
    <dbReference type="NCBI Taxonomy" id="759412"/>
    <lineage>
        <taxon>Bacteria</taxon>
        <taxon>Bacillati</taxon>
        <taxon>Bacillota</taxon>
        <taxon>Clostridia</taxon>
        <taxon>Natranaerobiales</taxon>
        <taxon>Natranaerobiaceae</taxon>
        <taxon>Natranaerobius</taxon>
    </lineage>
</organism>
<dbReference type="Proteomes" id="UP000214588">
    <property type="component" value="Unassembled WGS sequence"/>
</dbReference>
<dbReference type="InterPro" id="IPR008258">
    <property type="entry name" value="Transglycosylase_SLT_dom_1"/>
</dbReference>
<dbReference type="OrthoDB" id="9815002at2"/>
<keyword evidence="1" id="KW-0812">Transmembrane</keyword>
<feature type="transmembrane region" description="Helical" evidence="1">
    <location>
        <begin position="6"/>
        <end position="25"/>
    </location>
</feature>
<evidence type="ECO:0000256" key="1">
    <source>
        <dbReference type="SAM" id="Phobius"/>
    </source>
</evidence>
<proteinExistence type="predicted"/>
<dbReference type="RefSeq" id="WP_089023987.1">
    <property type="nucleotide sequence ID" value="NZ_NIQC01000021.1"/>
</dbReference>
<dbReference type="PANTHER" id="PTHR37423">
    <property type="entry name" value="SOLUBLE LYTIC MUREIN TRANSGLYCOSYLASE-RELATED"/>
    <property type="match status" value="1"/>
</dbReference>
<dbReference type="AlphaFoldDB" id="A0A226BWH4"/>